<dbReference type="AlphaFoldDB" id="A0A075ATG0"/>
<name>A0A075ATG0_ROZAC</name>
<evidence type="ECO:0000256" key="1">
    <source>
        <dbReference type="SAM" id="MobiDB-lite"/>
    </source>
</evidence>
<organism evidence="2 3">
    <name type="scientific">Rozella allomycis (strain CSF55)</name>
    <dbReference type="NCBI Taxonomy" id="988480"/>
    <lineage>
        <taxon>Eukaryota</taxon>
        <taxon>Fungi</taxon>
        <taxon>Fungi incertae sedis</taxon>
        <taxon>Cryptomycota</taxon>
        <taxon>Cryptomycota incertae sedis</taxon>
        <taxon>Rozella</taxon>
    </lineage>
</organism>
<evidence type="ECO:0000313" key="2">
    <source>
        <dbReference type="EMBL" id="EPZ32010.1"/>
    </source>
</evidence>
<protein>
    <submittedName>
        <fullName evidence="2">Uncharacterized protein</fullName>
    </submittedName>
</protein>
<dbReference type="HOGENOM" id="CLU_987493_0_0_1"/>
<feature type="region of interest" description="Disordered" evidence="1">
    <location>
        <begin position="259"/>
        <end position="282"/>
    </location>
</feature>
<proteinExistence type="predicted"/>
<dbReference type="Proteomes" id="UP000030755">
    <property type="component" value="Unassembled WGS sequence"/>
</dbReference>
<dbReference type="EMBL" id="KE561194">
    <property type="protein sequence ID" value="EPZ32010.1"/>
    <property type="molecule type" value="Genomic_DNA"/>
</dbReference>
<reference evidence="2 3" key="1">
    <citation type="journal article" date="2013" name="Curr. Biol.">
        <title>Shared signatures of parasitism and phylogenomics unite Cryptomycota and microsporidia.</title>
        <authorList>
            <person name="James T.Y."/>
            <person name="Pelin A."/>
            <person name="Bonen L."/>
            <person name="Ahrendt S."/>
            <person name="Sain D."/>
            <person name="Corradi N."/>
            <person name="Stajich J.E."/>
        </authorList>
    </citation>
    <scope>NUCLEOTIDE SEQUENCE [LARGE SCALE GENOMIC DNA]</scope>
    <source>
        <strain evidence="2 3">CSF55</strain>
    </source>
</reference>
<keyword evidence="3" id="KW-1185">Reference proteome</keyword>
<gene>
    <name evidence="2" type="ORF">O9G_004275</name>
</gene>
<evidence type="ECO:0000313" key="3">
    <source>
        <dbReference type="Proteomes" id="UP000030755"/>
    </source>
</evidence>
<sequence>MSVAFFKSRMLNTLGPIISKNTGMTKLGNIEQVTGESVKKKLDIPHIPSIRAIREEYVENVPHDLSYLEKIEHEKPYNVKYPKLQPSDTVFCIDLNELKSKQQLLEESVETYKPVPPPPRLEKEKVPEVFKQVISEILPDKCSLDFKQVKFRDLKLEERSKILIECQKRTNIYFPDSALNSIQTLYDVQAHLEFEEPPEPTHGNPLDELFRGQILPPNVKVNLWAGYRTVVDARYVFPTLRSEFVAGSNVKYAQPKNVLPKEPKKYKQHQIHQKPLLESAEA</sequence>
<accession>A0A075ATG0</accession>